<keyword evidence="4" id="KW-1185">Reference proteome</keyword>
<dbReference type="PANTHER" id="PTHR10177">
    <property type="entry name" value="CYCLINS"/>
    <property type="match status" value="1"/>
</dbReference>
<feature type="region of interest" description="Disordered" evidence="1">
    <location>
        <begin position="1053"/>
        <end position="1101"/>
    </location>
</feature>
<feature type="compositionally biased region" description="Low complexity" evidence="1">
    <location>
        <begin position="199"/>
        <end position="211"/>
    </location>
</feature>
<feature type="compositionally biased region" description="Basic and acidic residues" evidence="1">
    <location>
        <begin position="1053"/>
        <end position="1062"/>
    </location>
</feature>
<dbReference type="InterPro" id="IPR036915">
    <property type="entry name" value="Cyclin-like_sf"/>
</dbReference>
<feature type="compositionally biased region" description="Acidic residues" evidence="1">
    <location>
        <begin position="1063"/>
        <end position="1077"/>
    </location>
</feature>
<feature type="region of interest" description="Disordered" evidence="1">
    <location>
        <begin position="190"/>
        <end position="220"/>
    </location>
</feature>
<feature type="region of interest" description="Disordered" evidence="1">
    <location>
        <begin position="59"/>
        <end position="100"/>
    </location>
</feature>
<dbReference type="InterPro" id="IPR039361">
    <property type="entry name" value="Cyclin"/>
</dbReference>
<feature type="region of interest" description="Disordered" evidence="1">
    <location>
        <begin position="1403"/>
        <end position="1427"/>
    </location>
</feature>
<dbReference type="SUPFAM" id="SSF47954">
    <property type="entry name" value="Cyclin-like"/>
    <property type="match status" value="1"/>
</dbReference>
<dbReference type="Proteomes" id="UP001215598">
    <property type="component" value="Unassembled WGS sequence"/>
</dbReference>
<dbReference type="Gene3D" id="1.10.472.10">
    <property type="entry name" value="Cyclin-like"/>
    <property type="match status" value="1"/>
</dbReference>
<gene>
    <name evidence="3" type="ORF">B0H16DRAFT_1454427</name>
</gene>
<dbReference type="InterPro" id="IPR006671">
    <property type="entry name" value="Cyclin_N"/>
</dbReference>
<dbReference type="Pfam" id="PF00134">
    <property type="entry name" value="Cyclin_N"/>
    <property type="match status" value="1"/>
</dbReference>
<evidence type="ECO:0000313" key="3">
    <source>
        <dbReference type="EMBL" id="KAJ7765260.1"/>
    </source>
</evidence>
<organism evidence="3 4">
    <name type="scientific">Mycena metata</name>
    <dbReference type="NCBI Taxonomy" id="1033252"/>
    <lineage>
        <taxon>Eukaryota</taxon>
        <taxon>Fungi</taxon>
        <taxon>Dikarya</taxon>
        <taxon>Basidiomycota</taxon>
        <taxon>Agaricomycotina</taxon>
        <taxon>Agaricomycetes</taxon>
        <taxon>Agaricomycetidae</taxon>
        <taxon>Agaricales</taxon>
        <taxon>Marasmiineae</taxon>
        <taxon>Mycenaceae</taxon>
        <taxon>Mycena</taxon>
    </lineage>
</organism>
<reference evidence="3" key="1">
    <citation type="submission" date="2023-03" db="EMBL/GenBank/DDBJ databases">
        <title>Massive genome expansion in bonnet fungi (Mycena s.s.) driven by repeated elements and novel gene families across ecological guilds.</title>
        <authorList>
            <consortium name="Lawrence Berkeley National Laboratory"/>
            <person name="Harder C.B."/>
            <person name="Miyauchi S."/>
            <person name="Viragh M."/>
            <person name="Kuo A."/>
            <person name="Thoen E."/>
            <person name="Andreopoulos B."/>
            <person name="Lu D."/>
            <person name="Skrede I."/>
            <person name="Drula E."/>
            <person name="Henrissat B."/>
            <person name="Morin E."/>
            <person name="Kohler A."/>
            <person name="Barry K."/>
            <person name="LaButti K."/>
            <person name="Morin E."/>
            <person name="Salamov A."/>
            <person name="Lipzen A."/>
            <person name="Mereny Z."/>
            <person name="Hegedus B."/>
            <person name="Baldrian P."/>
            <person name="Stursova M."/>
            <person name="Weitz H."/>
            <person name="Taylor A."/>
            <person name="Grigoriev I.V."/>
            <person name="Nagy L.G."/>
            <person name="Martin F."/>
            <person name="Kauserud H."/>
        </authorList>
    </citation>
    <scope>NUCLEOTIDE SEQUENCE</scope>
    <source>
        <strain evidence="3">CBHHK182m</strain>
    </source>
</reference>
<name>A0AAD7JJJ3_9AGAR</name>
<feature type="region of interest" description="Disordered" evidence="1">
    <location>
        <begin position="839"/>
        <end position="869"/>
    </location>
</feature>
<comment type="caution">
    <text evidence="3">The sequence shown here is derived from an EMBL/GenBank/DDBJ whole genome shotgun (WGS) entry which is preliminary data.</text>
</comment>
<feature type="compositionally biased region" description="Basic residues" evidence="1">
    <location>
        <begin position="1409"/>
        <end position="1423"/>
    </location>
</feature>
<protein>
    <recommendedName>
        <fullName evidence="2">Cyclin N-terminal domain-containing protein</fullName>
    </recommendedName>
</protein>
<feature type="region of interest" description="Disordered" evidence="1">
    <location>
        <begin position="908"/>
        <end position="935"/>
    </location>
</feature>
<feature type="compositionally biased region" description="Pro residues" evidence="1">
    <location>
        <begin position="68"/>
        <end position="83"/>
    </location>
</feature>
<feature type="region of interest" description="Disordered" evidence="1">
    <location>
        <begin position="1491"/>
        <end position="1511"/>
    </location>
</feature>
<proteinExistence type="predicted"/>
<feature type="compositionally biased region" description="Low complexity" evidence="1">
    <location>
        <begin position="1082"/>
        <end position="1094"/>
    </location>
</feature>
<accession>A0AAD7JJJ3</accession>
<evidence type="ECO:0000256" key="1">
    <source>
        <dbReference type="SAM" id="MobiDB-lite"/>
    </source>
</evidence>
<evidence type="ECO:0000259" key="2">
    <source>
        <dbReference type="Pfam" id="PF00134"/>
    </source>
</evidence>
<dbReference type="EMBL" id="JARKIB010000026">
    <property type="protein sequence ID" value="KAJ7765260.1"/>
    <property type="molecule type" value="Genomic_DNA"/>
</dbReference>
<feature type="compositionally biased region" description="Polar residues" evidence="1">
    <location>
        <begin position="916"/>
        <end position="935"/>
    </location>
</feature>
<evidence type="ECO:0000313" key="4">
    <source>
        <dbReference type="Proteomes" id="UP001215598"/>
    </source>
</evidence>
<sequence length="1615" mass="181480">MNTVLVVGAPAPNFSIIIAINALAVIRINACSFPPTLTILLDPSSRNVEYRGASANEWQRLAPGPSASMPPTPTFESAPPAPPQSIRGRQDSSQFQTSSHPPAVLRFWNGIATRPDNYQYPRSVSAGSAALLHNRQPSQAPSQGQRARAQYTHLPGASAPYASMTRAAQPQYSHLPGASAPYATMNRAETYTPPKSASTRTGAGARSMGRSATGGGGEASTASRVFVPAATSNAAQSSASAAGVNPKRLSADNLPGNWELYAAFSTPRPFGFECAFRAREREELGLGDVDLGGTKKWWNERPNPLFPSFARSISTATPLTPILVCGSTSGVCTRAATTDPIHAYARASERDPNNPVITQRLALLKNAQATVDKPASGIPHRLARPSDGDLASPAVASRWAWSAASALAADVPLHTSRAARESRRSVLSPLCFRSAQAFLKLYHLPQETSVPSWHLKIQDPVTPASTRPRPQNSPQRLREAQIHALRREGILLEEEYREEIRHYMHDLEHYQLVGCAALWIAAKFEDAKEHVPIVQDLAQICRDTYDESAFIQMEGHVMCTIQWTLGHPTADAWLRLMCRAVQHVAWFKYSPSSIALAALTLARFLCGKARRVWEETEDCFDIVDDLDTRLAKQINDLSEEQVKDLSEVRVKKYSYAFYSKAATFVVNIIPLPYHTNTLATVRRRHSDELDDSVSLARTPTFSAGVIRARPPNRDSAPIFFLGRLHKLGLFLRCCSCVLAAEPQLPLPLLDDPDLKLRRRDFAPVVRRIRSMQLWPQGFSRTQHRPVFEDLYTTANAKTKAKIDRGGIAIPRPREATRALCTVILTRHLLRVLDALPSARKPRRRPSPYSSHAPSQQRWPGPGFYSPALRWPSQRPPHARVVSPLRIPPASIGLLGPQAADRALFHRAGAPALDPQPRSSAPSVPATTARTSSFNKDTPPTDGFIFVQMLLVGVTHKLVAQKFHVQCSYSVLEANQLVTYCLGPEIQAIVCRSPDKQLRLLADLLFLRFYHQHDNGGAQQAQEHLFKTQMRWYRGFTPPQLSFLQDLSHHEDIHKPDAAHSDSELSDLSDLSDDEYDSEANYSCNSNSGSESESSLPRRNPSFIQRPRRIKALAVSWPAQSEGYDPYKRPYHWQEHIREFFFPDKHQPEEPRDKTPVVKDLVEMRKIQPKIYNTSEFYEALKESRLLDAFLDICKPGSLLQTSHPDVERSFRFHNWCSSHGEILVRWTPPTVIRQDLSPKLEYKAFDPIHFLKFFSSHPRMHPWTFNPMAAYMFITEAVFKFNCRTWLIACLEALTFEARSWDLHQVYRDLMGHKIMMNPQDHPILEQLEERLRTVILQTAYHRTLLDQVNLEILQPLRYAKLRYAELTPLQKLASSASSASRMVSTHDSIKRRAAHVLGATPREDRTKQAKKNQKQRLKRKATKAAAGTLKRETLGETSSTITNRPRLQNTCPGCSHKPEADWCIRTVYVRENKRAAEYEGYAVTSAAVGDRLRPKNPPQSKTGNKAKKSRIYKRPNYVSPSELQIRWYEARPADHPVWTDCRRDIIRFVHKRKSGDCMVGGVRFNALPPAILKLMQDNHALVRICALRRRADMQLWAYGSMTVKRAAAPDYETR</sequence>
<feature type="compositionally biased region" description="Polar residues" evidence="1">
    <location>
        <begin position="91"/>
        <end position="100"/>
    </location>
</feature>
<feature type="domain" description="Cyclin N-terminal" evidence="2">
    <location>
        <begin position="507"/>
        <end position="565"/>
    </location>
</feature>